<accession>A0A0C2RST1</accession>
<protein>
    <submittedName>
        <fullName evidence="1">Uncharacterized protein</fullName>
    </submittedName>
</protein>
<sequence length="37" mass="4214">MFSSFCPGKFLVLTWFITQFAFESLTGLHLKVDYAAP</sequence>
<name>A0A0C2RST1_9BACL</name>
<reference evidence="1 2" key="1">
    <citation type="submission" date="2015-01" db="EMBL/GenBank/DDBJ databases">
        <title>Genome sequencing of Jeotgalibacillus soli.</title>
        <authorList>
            <person name="Goh K.M."/>
            <person name="Chan K.-G."/>
            <person name="Yaakop A.S."/>
            <person name="Ee R."/>
            <person name="Gan H.M."/>
            <person name="Chan C.S."/>
        </authorList>
    </citation>
    <scope>NUCLEOTIDE SEQUENCE [LARGE SCALE GENOMIC DNA]</scope>
    <source>
        <strain evidence="1 2">P9</strain>
    </source>
</reference>
<proteinExistence type="predicted"/>
<evidence type="ECO:0000313" key="2">
    <source>
        <dbReference type="Proteomes" id="UP000031938"/>
    </source>
</evidence>
<gene>
    <name evidence="1" type="ORF">KP78_23630</name>
</gene>
<dbReference type="Proteomes" id="UP000031938">
    <property type="component" value="Unassembled WGS sequence"/>
</dbReference>
<comment type="caution">
    <text evidence="1">The sequence shown here is derived from an EMBL/GenBank/DDBJ whole genome shotgun (WGS) entry which is preliminary data.</text>
</comment>
<organism evidence="1 2">
    <name type="scientific">Jeotgalibacillus soli</name>
    <dbReference type="NCBI Taxonomy" id="889306"/>
    <lineage>
        <taxon>Bacteria</taxon>
        <taxon>Bacillati</taxon>
        <taxon>Bacillota</taxon>
        <taxon>Bacilli</taxon>
        <taxon>Bacillales</taxon>
        <taxon>Caryophanaceae</taxon>
        <taxon>Jeotgalibacillus</taxon>
    </lineage>
</organism>
<dbReference type="AlphaFoldDB" id="A0A0C2RST1"/>
<dbReference type="EMBL" id="JXRP01000018">
    <property type="protein sequence ID" value="KIL44819.1"/>
    <property type="molecule type" value="Genomic_DNA"/>
</dbReference>
<keyword evidence="2" id="KW-1185">Reference proteome</keyword>
<evidence type="ECO:0000313" key="1">
    <source>
        <dbReference type="EMBL" id="KIL44819.1"/>
    </source>
</evidence>